<dbReference type="InterPro" id="IPR011009">
    <property type="entry name" value="Kinase-like_dom_sf"/>
</dbReference>
<dbReference type="GO" id="GO:0005524">
    <property type="term" value="F:ATP binding"/>
    <property type="evidence" value="ECO:0007669"/>
    <property type="project" value="InterPro"/>
</dbReference>
<dbReference type="PROSITE" id="PS50011">
    <property type="entry name" value="PROTEIN_KINASE_DOM"/>
    <property type="match status" value="1"/>
</dbReference>
<sequence length="1342" mass="152923">MLTNDECTYSLESVIHRGECIVRDATSKYGEVIIKVHGEQDQFPTAQARHRILNEYSIGKSLYEEATEKGKKSLLKFHSLVRHGRGPAILMEKFNGKSMESLLENNKILSIELVLELSLKIANCLSILHENKITHNNLCLNHILWDVNSNDIRIIDFKDCVRQTKFELNNPVVLPRSTSRMYYMSPEQTGRTEKMVDHRTDLYTLGVILYRLCTGFMPFESAEHDPLEILHYVVAKEIQSPYERSQVPLCVSDVIMHLLEKDANQRYQTTLGVRHDLKMCQQHYKNSNSKIPIGERDLASVTFRASDKLYGRSAQVKTITDIFTSTSKGQLVMLSGYSGVGKSTFMDHIKTCLTKLGGVCISGGIDEIKRDSPYTCIIEALSQMVSLILTKSNQQVLYWRSEILNALGANAQIIIDVIPQVELIIGSQPTVPNVNSSENTNRFKSVLSSFLYVFAKHDHPIVICLDNMHYCNVSVVNLIETICSSDKFKNIMLICAYRGQSVGVDHPLTFLLDRFKSTLISIDLGPLSLEDYHRFISDSLKRKDEELSTIVYNRTHGDIFSAISFLSNLYSDNILYYDHQSDGWKWDKQNVLVADCPENVVDMITHRIKKLPQVTQKELSIAACIGFQFDCVLLSTLCNQPVMLWSAINQGLVLVEKVDQESGQPISMRFVHHKVHTAAYQLITNHEDLIQVHLKIGRLLLSGTDQEIDDRLFDIFEHYNKARPFTTVPPEGEQLFNLLLKASKKAKNSSSYAMSANFASFAIELLALMKGQDLMWHENYESTLECYSIWTESESLLCNYKQSDLLYPIISSHCVNNIDKMNITALRLGQLEQEQRFEETISLALSSLSVVGITLPSPSDKLAISSELDEQIKKVDENMRGRSISNLMDQPEVVDQDMLSTMNVLICLWGTCFATGARDLLNLVSYKMLNLTLTHDHCEVSSAGYVFYSFISILINGDYRSAYEYGKVGIALSNRYNNISLRCKCLHLFAAGPMVWCEPVSSSVKELEKCYEMCLQIGNITYACYCMAYLFVDGCIYGEDLSITLKRQKKLSNFVRIHNPYIYSVVLTSSHHIDWLTNCKDDAQFGPTPAEPLKHAVYLYARIQLSYLSEDHDRWLTDADEAYDFVPLVLQGTFKVVETYFYVAMIYLGHVGYVNQLEQSNRMNKVDQIINKMINWNQFCNFNVSARLQLIQAEYQRVQCNYYKAIELFEMAIDTCKMVNAQHIEAMANELIGKLRLQMSNRQWYATPHLEEAVQLYNQWGAIGKVIQMQNKYNQLVRPLEQLNNPHPCYSPMSFTVPFEDMSPSSSVSPIDRNSVSDLMIAMKGLPKQSLAKPLLKNTLMR</sequence>
<dbReference type="Pfam" id="PF00069">
    <property type="entry name" value="Pkinase"/>
    <property type="match status" value="1"/>
</dbReference>
<dbReference type="InterPro" id="IPR041664">
    <property type="entry name" value="AAA_16"/>
</dbReference>
<dbReference type="SUPFAM" id="SSF52540">
    <property type="entry name" value="P-loop containing nucleoside triphosphate hydrolases"/>
    <property type="match status" value="1"/>
</dbReference>
<dbReference type="EMBL" id="JAOPGA020000784">
    <property type="protein sequence ID" value="KAL0481682.1"/>
    <property type="molecule type" value="Genomic_DNA"/>
</dbReference>
<dbReference type="Gene3D" id="1.10.510.10">
    <property type="entry name" value="Transferase(Phosphotransferase) domain 1"/>
    <property type="match status" value="1"/>
</dbReference>
<dbReference type="Pfam" id="PF13191">
    <property type="entry name" value="AAA_16"/>
    <property type="match status" value="1"/>
</dbReference>
<keyword evidence="3" id="KW-1185">Reference proteome</keyword>
<evidence type="ECO:0000313" key="2">
    <source>
        <dbReference type="EMBL" id="KAL0481682.1"/>
    </source>
</evidence>
<accession>A0AAW2YW28</accession>
<organism evidence="2 3">
    <name type="scientific">Acrasis kona</name>
    <dbReference type="NCBI Taxonomy" id="1008807"/>
    <lineage>
        <taxon>Eukaryota</taxon>
        <taxon>Discoba</taxon>
        <taxon>Heterolobosea</taxon>
        <taxon>Tetramitia</taxon>
        <taxon>Eutetramitia</taxon>
        <taxon>Acrasidae</taxon>
        <taxon>Acrasis</taxon>
    </lineage>
</organism>
<proteinExistence type="predicted"/>
<evidence type="ECO:0000259" key="1">
    <source>
        <dbReference type="PROSITE" id="PS50011"/>
    </source>
</evidence>
<evidence type="ECO:0000313" key="3">
    <source>
        <dbReference type="Proteomes" id="UP001431209"/>
    </source>
</evidence>
<dbReference type="SMART" id="SM00220">
    <property type="entry name" value="S_TKc"/>
    <property type="match status" value="1"/>
</dbReference>
<gene>
    <name evidence="2" type="ORF">AKO1_012526</name>
</gene>
<dbReference type="SUPFAM" id="SSF56112">
    <property type="entry name" value="Protein kinase-like (PK-like)"/>
    <property type="match status" value="1"/>
</dbReference>
<protein>
    <recommendedName>
        <fullName evidence="1">Protein kinase domain-containing protein</fullName>
    </recommendedName>
</protein>
<reference evidence="2 3" key="1">
    <citation type="submission" date="2024-03" db="EMBL/GenBank/DDBJ databases">
        <title>The Acrasis kona genome and developmental transcriptomes reveal deep origins of eukaryotic multicellular pathways.</title>
        <authorList>
            <person name="Sheikh S."/>
            <person name="Fu C.-J."/>
            <person name="Brown M.W."/>
            <person name="Baldauf S.L."/>
        </authorList>
    </citation>
    <scope>NUCLEOTIDE SEQUENCE [LARGE SCALE GENOMIC DNA]</scope>
    <source>
        <strain evidence="2 3">ATCC MYA-3509</strain>
    </source>
</reference>
<dbReference type="PANTHER" id="PTHR43642:SF1">
    <property type="entry name" value="HYBRID SIGNAL TRANSDUCTION HISTIDINE KINASE G"/>
    <property type="match status" value="1"/>
</dbReference>
<comment type="caution">
    <text evidence="2">The sequence shown here is derived from an EMBL/GenBank/DDBJ whole genome shotgun (WGS) entry which is preliminary data.</text>
</comment>
<dbReference type="PANTHER" id="PTHR43642">
    <property type="entry name" value="HYBRID SIGNAL TRANSDUCTION HISTIDINE KINASE G"/>
    <property type="match status" value="1"/>
</dbReference>
<dbReference type="InterPro" id="IPR053159">
    <property type="entry name" value="Hybrid_Histidine_Kinase"/>
</dbReference>
<dbReference type="Proteomes" id="UP001431209">
    <property type="component" value="Unassembled WGS sequence"/>
</dbReference>
<dbReference type="Gene3D" id="3.40.50.300">
    <property type="entry name" value="P-loop containing nucleotide triphosphate hydrolases"/>
    <property type="match status" value="1"/>
</dbReference>
<feature type="domain" description="Protein kinase" evidence="1">
    <location>
        <begin position="9"/>
        <end position="278"/>
    </location>
</feature>
<dbReference type="GO" id="GO:0004672">
    <property type="term" value="F:protein kinase activity"/>
    <property type="evidence" value="ECO:0007669"/>
    <property type="project" value="InterPro"/>
</dbReference>
<dbReference type="InterPro" id="IPR027417">
    <property type="entry name" value="P-loop_NTPase"/>
</dbReference>
<name>A0AAW2YW28_9EUKA</name>
<dbReference type="InterPro" id="IPR000719">
    <property type="entry name" value="Prot_kinase_dom"/>
</dbReference>